<dbReference type="EMBL" id="JZWT02000003">
    <property type="protein sequence ID" value="MFB6489872.1"/>
    <property type="molecule type" value="Genomic_DNA"/>
</dbReference>
<evidence type="ECO:0000313" key="1">
    <source>
        <dbReference type="EMBL" id="MFB6489872.1"/>
    </source>
</evidence>
<gene>
    <name evidence="1" type="ORF">TU35_001280</name>
</gene>
<accession>A0ACC6UYI8</accession>
<organism evidence="1 2">
    <name type="scientific">Thermoproteus sp. AZ2</name>
    <dbReference type="NCBI Taxonomy" id="1609232"/>
    <lineage>
        <taxon>Archaea</taxon>
        <taxon>Thermoproteota</taxon>
        <taxon>Thermoprotei</taxon>
        <taxon>Thermoproteales</taxon>
        <taxon>Thermoproteaceae</taxon>
        <taxon>Thermoproteus</taxon>
    </lineage>
</organism>
<comment type="caution">
    <text evidence="1">The sequence shown here is derived from an EMBL/GenBank/DDBJ whole genome shotgun (WGS) entry which is preliminary data.</text>
</comment>
<name>A0ACC6UYI8_9CREN</name>
<reference evidence="1" key="1">
    <citation type="submission" date="2024-07" db="EMBL/GenBank/DDBJ databases">
        <title>Metagenome and Metagenome-Assembled Genomes of Archaea from a hot spring from the geothermal field of Los Azufres, Mexico.</title>
        <authorList>
            <person name="Marin-Paredes R."/>
            <person name="Martinez-Romero E."/>
            <person name="Servin-Garciduenas L.E."/>
        </authorList>
    </citation>
    <scope>NUCLEOTIDE SEQUENCE</scope>
</reference>
<protein>
    <submittedName>
        <fullName evidence="1">SLC13 family permease</fullName>
    </submittedName>
</protein>
<proteinExistence type="predicted"/>
<dbReference type="Proteomes" id="UP000033636">
    <property type="component" value="Unassembled WGS sequence"/>
</dbReference>
<sequence>MPTIINLALLPLLIAKWYGVGRGRAFAVPQEAIRNKRDALVAGIALAAVVVSLAVNDALEVLGLPHIVNIGVIPFIIAAASYVLVSEPRRVLEKVSWGTIVFFITMFIAMQGVWNSGVLTPLISALLPRGEGSGIGILAITAESLIFSQVLSNVPFTELFLQYAKSLGYGPTPTWPWLTMAMATTIAGNLTLLGAASNIIILEVIESRYNKTIGFAEFAKRGVVVTALNVAVYLPFLYLSARL</sequence>
<evidence type="ECO:0000313" key="2">
    <source>
        <dbReference type="Proteomes" id="UP000033636"/>
    </source>
</evidence>